<protein>
    <submittedName>
        <fullName evidence="1">Uncharacterized protein</fullName>
    </submittedName>
</protein>
<reference evidence="1 2" key="1">
    <citation type="journal article" date="2022" name="Syst. Appl. Microbiol.">
        <title>Rhodopirellula aestuarii sp. nov., a novel member of the genus Rhodopirellula isolated from brackish sediments collected in the Tagus River estuary, Portugal.</title>
        <authorList>
            <person name="Vitorino I.R."/>
            <person name="Klimek D."/>
            <person name="Calusinska M."/>
            <person name="Lobo-da-Cunha A."/>
            <person name="Vasconcelos V."/>
            <person name="Lage O.M."/>
        </authorList>
    </citation>
    <scope>NUCLEOTIDE SEQUENCE [LARGE SCALE GENOMIC DNA]</scope>
    <source>
        <strain evidence="1 2">ICT_H3.1</strain>
    </source>
</reference>
<proteinExistence type="predicted"/>
<comment type="caution">
    <text evidence="1">The sequence shown here is derived from an EMBL/GenBank/DDBJ whole genome shotgun (WGS) entry which is preliminary data.</text>
</comment>
<organism evidence="1 2">
    <name type="scientific">Aporhodopirellula aestuarii</name>
    <dbReference type="NCBI Taxonomy" id="2950107"/>
    <lineage>
        <taxon>Bacteria</taxon>
        <taxon>Pseudomonadati</taxon>
        <taxon>Planctomycetota</taxon>
        <taxon>Planctomycetia</taxon>
        <taxon>Pirellulales</taxon>
        <taxon>Pirellulaceae</taxon>
        <taxon>Aporhodopirellula</taxon>
    </lineage>
</organism>
<dbReference type="Proteomes" id="UP001202961">
    <property type="component" value="Unassembled WGS sequence"/>
</dbReference>
<evidence type="ECO:0000313" key="1">
    <source>
        <dbReference type="EMBL" id="MCM2374500.1"/>
    </source>
</evidence>
<accession>A0ABT0UDF4</accession>
<evidence type="ECO:0000313" key="2">
    <source>
        <dbReference type="Proteomes" id="UP001202961"/>
    </source>
</evidence>
<dbReference type="RefSeq" id="WP_250932392.1">
    <property type="nucleotide sequence ID" value="NZ_JAMQBK010000088.1"/>
</dbReference>
<gene>
    <name evidence="1" type="ORF">NB063_28095</name>
</gene>
<name>A0ABT0UDF4_9BACT</name>
<keyword evidence="2" id="KW-1185">Reference proteome</keyword>
<sequence length="822" mass="91833">MRNRVSFAWSWMQRLVCGPEGTPASPLLCSRVSRDDGGLSSCRWSSMVWGWALVLLVSASVVADEYTFSCWQNGWRKNANDHSADIFGIETNRYGFTLDVADFRNVRVGRIASTQSYAQAARHKAEKFKQLPPATLLIEIDIDGTKYRASTCAAGLEEGVKRLSSVRMWESGRYVQHYDFLGLAFRDAAGKGLDCDARLDLVAWPGSITFNLIVSGELKCSTSVLSLGLTSEAGSWRESITVDGPWDGEREYDVTVTCPITPVADASVPNVSVATASGTAIPVRFDDQKSCFVASVNQLRRRWKTGNTDIRNYDEFDVTVSGGGPHAVVPLLVDMRPPANVIGVCPILCDEEGRPTGIPVQLSKNWHYTPMGSYVMTYMMLPAEKSTTYRLRFSYGFYGTLPSASHAQLCLIGYGGNGRWDQLAIGCWGETICFDVDMSLVDVAITDIRTLMTRNGRQGKKWGWTNAGWGGDWLNIRDAKQKKYLPNGVKTAYVSHGPCLTDVRHEGYYGENQEVAFAARVQTLRTDDYCRTFQKLRYTFERDVEADDIWLFKLGRTFSYRTPRLDYGHAGGLIESLKTPADLTKGQRWVDEVELSGDAPYWIAFTGAEETPAKNNMPNGYRALIVRRFEAVIGGETYAQPTIGSPVHADNPVNLDLELLPPDGIRQFTKGDQIEMDLELITLPRQADDYYGPNQSFRNHLAENPNSWKTTYREARGNKLDVHVVGGRKISSYPIVVQVSEPEVTVTIQGGVGAVPIQFQGLDDIRNCRLFQVVDGERIALDQSVHGNDFWQTDFDSVSKTYQMTFNLPLSEMRESRWVLTH</sequence>
<dbReference type="EMBL" id="JAMQBK010000088">
    <property type="protein sequence ID" value="MCM2374500.1"/>
    <property type="molecule type" value="Genomic_DNA"/>
</dbReference>